<evidence type="ECO:0000256" key="11">
    <source>
        <dbReference type="ARBA" id="ARBA00022889"/>
    </source>
</evidence>
<dbReference type="CDD" id="cd06263">
    <property type="entry name" value="MAM"/>
    <property type="match status" value="1"/>
</dbReference>
<reference evidence="18" key="1">
    <citation type="journal article" date="2016" name="Nature">
        <title>Genome evolution in the allotetraploid frog Xenopus laevis.</title>
        <authorList>
            <person name="Session A.M."/>
            <person name="Uno Y."/>
            <person name="Kwon T."/>
            <person name="Chapman J.A."/>
            <person name="Toyoda A."/>
            <person name="Takahashi S."/>
            <person name="Fukui A."/>
            <person name="Hikosaka A."/>
            <person name="Suzuki A."/>
            <person name="Kondo M."/>
            <person name="van Heeringen S.J."/>
            <person name="Quigley I."/>
            <person name="Heinz S."/>
            <person name="Ogino H."/>
            <person name="Ochi H."/>
            <person name="Hellsten U."/>
            <person name="Lyons J.B."/>
            <person name="Simakov O."/>
            <person name="Putnam N."/>
            <person name="Stites J."/>
            <person name="Kuroki Y."/>
            <person name="Tanaka T."/>
            <person name="Michiue T."/>
            <person name="Watanabe M."/>
            <person name="Bogdanovic O."/>
            <person name="Lister R."/>
            <person name="Georgiou G."/>
            <person name="Paranjpe S.S."/>
            <person name="van Kruijsbergen I."/>
            <person name="Shu S."/>
            <person name="Carlson J."/>
            <person name="Kinoshita T."/>
            <person name="Ohta Y."/>
            <person name="Mawaribuchi S."/>
            <person name="Jenkins J."/>
            <person name="Grimwood J."/>
            <person name="Schmutz J."/>
            <person name="Mitros T."/>
            <person name="Mozaffari S.V."/>
            <person name="Suzuki Y."/>
            <person name="Haramoto Y."/>
            <person name="Yamamoto T.S."/>
            <person name="Takagi C."/>
            <person name="Heald R."/>
            <person name="Miller K."/>
            <person name="Haudenschild C."/>
            <person name="Kitzman J."/>
            <person name="Nakayama T."/>
            <person name="Izutsu Y."/>
            <person name="Robert J."/>
            <person name="Fortriede J."/>
            <person name="Burns K."/>
            <person name="Lotay V."/>
            <person name="Karimi K."/>
            <person name="Yasuoka Y."/>
            <person name="Dichmann D.S."/>
            <person name="Flajnik M.F."/>
            <person name="Houston D.W."/>
            <person name="Shendure J."/>
            <person name="DuPasquier L."/>
            <person name="Vize P.D."/>
            <person name="Zorn A.M."/>
            <person name="Ito M."/>
            <person name="Marcotte E.M."/>
            <person name="Wallingford J.B."/>
            <person name="Ito Y."/>
            <person name="Asashima M."/>
            <person name="Ueno N."/>
            <person name="Matsuda Y."/>
            <person name="Veenstra G.J."/>
            <person name="Fujiyama A."/>
            <person name="Harland R.M."/>
            <person name="Taira M."/>
            <person name="Rokhsar D.S."/>
        </authorList>
    </citation>
    <scope>NUCLEOTIDE SEQUENCE [LARGE SCALE GENOMIC DNA]</scope>
    <source>
        <strain evidence="18">J</strain>
    </source>
</reference>
<dbReference type="OMA" id="NGRACID"/>
<evidence type="ECO:0000256" key="3">
    <source>
        <dbReference type="ARBA" id="ARBA00022473"/>
    </source>
</evidence>
<dbReference type="Gene3D" id="2.60.120.200">
    <property type="match status" value="1"/>
</dbReference>
<protein>
    <recommendedName>
        <fullName evidence="19">Epidermal growth factor-like protein 6</fullName>
    </recommendedName>
</protein>
<dbReference type="SUPFAM" id="SSF49899">
    <property type="entry name" value="Concanavalin A-like lectins/glucanases"/>
    <property type="match status" value="1"/>
</dbReference>
<evidence type="ECO:0000256" key="1">
    <source>
        <dbReference type="ARBA" id="ARBA00004498"/>
    </source>
</evidence>
<dbReference type="GO" id="GO:0016020">
    <property type="term" value="C:membrane"/>
    <property type="evidence" value="ECO:0007669"/>
    <property type="project" value="InterPro"/>
</dbReference>
<evidence type="ECO:0000313" key="17">
    <source>
        <dbReference type="EMBL" id="OCT95195.1"/>
    </source>
</evidence>
<evidence type="ECO:0000256" key="9">
    <source>
        <dbReference type="ARBA" id="ARBA00022782"/>
    </source>
</evidence>
<dbReference type="PROSITE" id="PS50060">
    <property type="entry name" value="MAM_2"/>
    <property type="match status" value="1"/>
</dbReference>
<dbReference type="SMART" id="SM00179">
    <property type="entry name" value="EGF_CA"/>
    <property type="match status" value="3"/>
</dbReference>
<dbReference type="Pfam" id="PF00629">
    <property type="entry name" value="MAM"/>
    <property type="match status" value="1"/>
</dbReference>
<evidence type="ECO:0000256" key="10">
    <source>
        <dbReference type="ARBA" id="ARBA00022837"/>
    </source>
</evidence>
<evidence type="ECO:0000256" key="2">
    <source>
        <dbReference type="ARBA" id="ARBA00009738"/>
    </source>
</evidence>
<keyword evidence="11" id="KW-0130">Cell adhesion</keyword>
<dbReference type="Pfam" id="PF07645">
    <property type="entry name" value="EGF_CA"/>
    <property type="match status" value="3"/>
</dbReference>
<dbReference type="InterPro" id="IPR052235">
    <property type="entry name" value="Nephronectin_domain"/>
</dbReference>
<keyword evidence="12" id="KW-1015">Disulfide bond</keyword>
<keyword evidence="3" id="KW-0217">Developmental protein</keyword>
<keyword evidence="9" id="KW-0221">Differentiation</keyword>
<dbReference type="EMBL" id="CM004468">
    <property type="protein sequence ID" value="OCT95195.1"/>
    <property type="molecule type" value="Genomic_DNA"/>
</dbReference>
<evidence type="ECO:0000256" key="6">
    <source>
        <dbReference type="ARBA" id="ARBA00022536"/>
    </source>
</evidence>
<dbReference type="SMART" id="SM00181">
    <property type="entry name" value="EGF"/>
    <property type="match status" value="5"/>
</dbReference>
<evidence type="ECO:0000256" key="14">
    <source>
        <dbReference type="SAM" id="SignalP"/>
    </source>
</evidence>
<evidence type="ECO:0000256" key="13">
    <source>
        <dbReference type="PROSITE-ProRule" id="PRU00076"/>
    </source>
</evidence>
<dbReference type="InterPro" id="IPR049883">
    <property type="entry name" value="NOTCH1_EGF-like"/>
</dbReference>
<dbReference type="PROSITE" id="PS00022">
    <property type="entry name" value="EGF_1"/>
    <property type="match status" value="1"/>
</dbReference>
<keyword evidence="6 13" id="KW-0245">EGF-like domain</keyword>
<evidence type="ECO:0000313" key="18">
    <source>
        <dbReference type="Proteomes" id="UP000694892"/>
    </source>
</evidence>
<feature type="chain" id="PRO_5037744836" description="Epidermal growth factor-like protein 6" evidence="14">
    <location>
        <begin position="23"/>
        <end position="574"/>
    </location>
</feature>
<dbReference type="Proteomes" id="UP000694892">
    <property type="component" value="Chromosome 2L"/>
</dbReference>
<dbReference type="FunFam" id="2.10.25.10:FF:000476">
    <property type="entry name" value="nephronectin isoform X1"/>
    <property type="match status" value="1"/>
</dbReference>
<dbReference type="PROSITE" id="PS01187">
    <property type="entry name" value="EGF_CA"/>
    <property type="match status" value="1"/>
</dbReference>
<comment type="similarity">
    <text evidence="2">Belongs to the nephronectin family.</text>
</comment>
<keyword evidence="5" id="KW-0272">Extracellular matrix</keyword>
<feature type="domain" description="EGF-like" evidence="15">
    <location>
        <begin position="256"/>
        <end position="296"/>
    </location>
</feature>
<gene>
    <name evidence="17" type="ORF">XELAEV_18012880mg</name>
</gene>
<dbReference type="SUPFAM" id="SSF57184">
    <property type="entry name" value="Growth factor receptor domain"/>
    <property type="match status" value="2"/>
</dbReference>
<evidence type="ECO:0000259" key="16">
    <source>
        <dbReference type="PROSITE" id="PS50060"/>
    </source>
</evidence>
<dbReference type="GO" id="GO:0005509">
    <property type="term" value="F:calcium ion binding"/>
    <property type="evidence" value="ECO:0007669"/>
    <property type="project" value="InterPro"/>
</dbReference>
<comment type="caution">
    <text evidence="13">Lacks conserved residue(s) required for the propagation of feature annotation.</text>
</comment>
<dbReference type="InterPro" id="IPR001881">
    <property type="entry name" value="EGF-like_Ca-bd_dom"/>
</dbReference>
<evidence type="ECO:0000256" key="5">
    <source>
        <dbReference type="ARBA" id="ARBA00022530"/>
    </source>
</evidence>
<dbReference type="PROSITE" id="PS00010">
    <property type="entry name" value="ASX_HYDROXYL"/>
    <property type="match status" value="3"/>
</dbReference>
<dbReference type="InterPro" id="IPR000742">
    <property type="entry name" value="EGF"/>
</dbReference>
<dbReference type="InterPro" id="IPR018097">
    <property type="entry name" value="EGF_Ca-bd_CS"/>
</dbReference>
<feature type="domain" description="MAM" evidence="16">
    <location>
        <begin position="427"/>
        <end position="573"/>
    </location>
</feature>
<evidence type="ECO:0000259" key="15">
    <source>
        <dbReference type="PROSITE" id="PS50026"/>
    </source>
</evidence>
<dbReference type="InterPro" id="IPR000998">
    <property type="entry name" value="MAM_dom"/>
</dbReference>
<feature type="signal peptide" evidence="14">
    <location>
        <begin position="1"/>
        <end position="22"/>
    </location>
</feature>
<dbReference type="PANTHER" id="PTHR24050:SF24">
    <property type="entry name" value="EPIDERMAL GROWTH FACTOR-LIKE PROTEIN 6"/>
    <property type="match status" value="1"/>
</dbReference>
<dbReference type="InterPro" id="IPR000152">
    <property type="entry name" value="EGF-type_Asp/Asn_hydroxyl_site"/>
</dbReference>
<organism evidence="17 18">
    <name type="scientific">Xenopus laevis</name>
    <name type="common">African clawed frog</name>
    <dbReference type="NCBI Taxonomy" id="8355"/>
    <lineage>
        <taxon>Eukaryota</taxon>
        <taxon>Metazoa</taxon>
        <taxon>Chordata</taxon>
        <taxon>Craniata</taxon>
        <taxon>Vertebrata</taxon>
        <taxon>Euteleostomi</taxon>
        <taxon>Amphibia</taxon>
        <taxon>Batrachia</taxon>
        <taxon>Anura</taxon>
        <taxon>Pipoidea</taxon>
        <taxon>Pipidae</taxon>
        <taxon>Xenopodinae</taxon>
        <taxon>Xenopus</taxon>
        <taxon>Xenopus</taxon>
    </lineage>
</organism>
<evidence type="ECO:0000256" key="7">
    <source>
        <dbReference type="ARBA" id="ARBA00022729"/>
    </source>
</evidence>
<dbReference type="PANTHER" id="PTHR24050">
    <property type="entry name" value="PA14 DOMAIN-CONTAINING PROTEIN"/>
    <property type="match status" value="1"/>
</dbReference>
<dbReference type="PROSITE" id="PS50026">
    <property type="entry name" value="EGF_3"/>
    <property type="match status" value="3"/>
</dbReference>
<dbReference type="Gene3D" id="2.10.25.10">
    <property type="entry name" value="Laminin"/>
    <property type="match status" value="5"/>
</dbReference>
<keyword evidence="4" id="KW-0964">Secreted</keyword>
<evidence type="ECO:0000256" key="12">
    <source>
        <dbReference type="ARBA" id="ARBA00023157"/>
    </source>
</evidence>
<dbReference type="FunFam" id="2.10.25.10:FF:000653">
    <property type="entry name" value="Putative Fibrillin-1"/>
    <property type="match status" value="1"/>
</dbReference>
<dbReference type="PROSITE" id="PS01186">
    <property type="entry name" value="EGF_2"/>
    <property type="match status" value="3"/>
</dbReference>
<sequence>MAITGGMQISDLMLLLWITVFGACCYSVDSSRARLVQHAIPLSVVLKHTSSNGFTGFCSDIPRNHRQLITSPSTTGVCRYGIKTECCYGWKRNRKGQCEAVCEQGCKHGECVGPNKCKCIPGFTGKTCNQDLNECGLKPRPCEHRCMNTHGSYKCYCLNGYMLMPDGSCSNSRTCAMANCQYGCEQVKGDIRCLCPSSGLQLGPDGRTCIDIDECAVGKASCPINRRCVNTFGSYYCKCQIGYELKYVNRRYDCIDINECLLTTHKCSINADCLNTQGSFKCRCKQGFKGNGQECSAVFDKPVKESPKFSGSVKDAIKKLLAHKNSLNKYQDIKNVIPEKFITPPPKNHLQPFDYEDEVYIGGNDNEEEEEIEELDEEEEGTIENVIEEERLLRGDVFAPQVKRAAVLSSQPIINTAPVLKSDEVSVDCRFDQGTCEWKQDSKDDFDWKHADRHSGIGYYMSVPASASQKKGIGRLKLQLTSLNINRKFCLTFIYRLVGERVGKLRVYIDENITPIWEETRNRDEGWRTAKIEIQESNTRKSSNITFEALRGKSKAGEMALDNVFISSGPCSDD</sequence>
<dbReference type="SMART" id="SM00137">
    <property type="entry name" value="MAM"/>
    <property type="match status" value="1"/>
</dbReference>
<feature type="domain" description="EGF-like" evidence="15">
    <location>
        <begin position="131"/>
        <end position="170"/>
    </location>
</feature>
<evidence type="ECO:0008006" key="19">
    <source>
        <dbReference type="Google" id="ProtNLM"/>
    </source>
</evidence>
<dbReference type="InterPro" id="IPR013320">
    <property type="entry name" value="ConA-like_dom_sf"/>
</dbReference>
<feature type="domain" description="EGF-like" evidence="15">
    <location>
        <begin position="211"/>
        <end position="249"/>
    </location>
</feature>
<keyword evidence="7 14" id="KW-0732">Signal</keyword>
<name>A0A974HYU5_XENLA</name>
<comment type="subcellular location">
    <subcellularLocation>
        <location evidence="1">Secreted</location>
        <location evidence="1">Extracellular space</location>
        <location evidence="1">Extracellular matrix</location>
    </subcellularLocation>
</comment>
<dbReference type="InterPro" id="IPR009030">
    <property type="entry name" value="Growth_fac_rcpt_cys_sf"/>
</dbReference>
<keyword evidence="8" id="KW-0677">Repeat</keyword>
<evidence type="ECO:0000256" key="4">
    <source>
        <dbReference type="ARBA" id="ARBA00022525"/>
    </source>
</evidence>
<dbReference type="CDD" id="cd00054">
    <property type="entry name" value="EGF_CA"/>
    <property type="match status" value="2"/>
</dbReference>
<dbReference type="GO" id="GO:0007155">
    <property type="term" value="P:cell adhesion"/>
    <property type="evidence" value="ECO:0007669"/>
    <property type="project" value="UniProtKB-KW"/>
</dbReference>
<evidence type="ECO:0000256" key="8">
    <source>
        <dbReference type="ARBA" id="ARBA00022737"/>
    </source>
</evidence>
<dbReference type="GO" id="GO:0030154">
    <property type="term" value="P:cell differentiation"/>
    <property type="evidence" value="ECO:0007669"/>
    <property type="project" value="UniProtKB-KW"/>
</dbReference>
<proteinExistence type="inferred from homology"/>
<keyword evidence="10" id="KW-0106">Calcium</keyword>
<dbReference type="FunFam" id="2.10.25.10:FF:000187">
    <property type="entry name" value="nephronectin isoform X1"/>
    <property type="match status" value="1"/>
</dbReference>
<accession>A0A974HYU5</accession>
<dbReference type="AlphaFoldDB" id="A0A974HYU5"/>